<dbReference type="Pfam" id="PF10754">
    <property type="entry name" value="DUF2569"/>
    <property type="match status" value="1"/>
</dbReference>
<dbReference type="AlphaFoldDB" id="U1TSR0"/>
<keyword evidence="1" id="KW-0812">Transmembrane</keyword>
<feature type="transmembrane region" description="Helical" evidence="1">
    <location>
        <begin position="16"/>
        <end position="43"/>
    </location>
</feature>
<evidence type="ECO:0000313" key="3">
    <source>
        <dbReference type="Proteomes" id="UP000016504"/>
    </source>
</evidence>
<accession>U1TSR0</accession>
<organism evidence="2 3">
    <name type="scientific">Pseudomonas simiae</name>
    <dbReference type="NCBI Taxonomy" id="321846"/>
    <lineage>
        <taxon>Bacteria</taxon>
        <taxon>Pseudomonadati</taxon>
        <taxon>Pseudomonadota</taxon>
        <taxon>Gammaproteobacteria</taxon>
        <taxon>Pseudomonadales</taxon>
        <taxon>Pseudomonadaceae</taxon>
        <taxon>Pseudomonas</taxon>
    </lineage>
</organism>
<feature type="transmembrane region" description="Helical" evidence="1">
    <location>
        <begin position="99"/>
        <end position="123"/>
    </location>
</feature>
<dbReference type="PATRIC" id="fig|1390371.3.peg.60"/>
<evidence type="ECO:0000313" key="2">
    <source>
        <dbReference type="EMBL" id="ERH61491.1"/>
    </source>
</evidence>
<feature type="transmembrane region" description="Helical" evidence="1">
    <location>
        <begin position="135"/>
        <end position="152"/>
    </location>
</feature>
<sequence>MESNMQESEALRGLRGWLVLIVIGLVISISRTAYSLLAVHYPLFADGTFTVLSTPGTTLYNPLWAPILVSEALINGLFVATYAYLIYLFISEHYLFPKVYIATVIASAVFIPLDAWVCSLVFVDEPIFDSNTTKELARTLITLFIWVPYMLVSKRVKATFVMHKPQRADAHTAVIS</sequence>
<keyword evidence="1" id="KW-1133">Transmembrane helix</keyword>
<gene>
    <name evidence="2" type="ORF">O204_00305</name>
</gene>
<feature type="transmembrane region" description="Helical" evidence="1">
    <location>
        <begin position="63"/>
        <end position="87"/>
    </location>
</feature>
<dbReference type="Proteomes" id="UP000016504">
    <property type="component" value="Unassembled WGS sequence"/>
</dbReference>
<name>U1TSR0_9PSED</name>
<protein>
    <recommendedName>
        <fullName evidence="4">DUF2569 domain-containing protein</fullName>
    </recommendedName>
</protein>
<evidence type="ECO:0008006" key="4">
    <source>
        <dbReference type="Google" id="ProtNLM"/>
    </source>
</evidence>
<evidence type="ECO:0000256" key="1">
    <source>
        <dbReference type="SAM" id="Phobius"/>
    </source>
</evidence>
<keyword evidence="1" id="KW-0472">Membrane</keyword>
<reference evidence="2 3" key="1">
    <citation type="submission" date="2013-08" db="EMBL/GenBank/DDBJ databases">
        <title>Biodegradation of aromatic compounds in biofilm forming Pseudomonas isolated from sewage sludge.</title>
        <authorList>
            <person name="Qureshi A."/>
            <person name="Ghosh S."/>
            <person name="Khardenavis A.A."/>
            <person name="Kapley A."/>
            <person name="Purohit H.J."/>
        </authorList>
    </citation>
    <scope>NUCLEOTIDE SEQUENCE [LARGE SCALE GENOMIC DNA]</scope>
    <source>
        <strain evidence="2 3">EGD-AQ6</strain>
    </source>
</reference>
<comment type="caution">
    <text evidence="2">The sequence shown here is derived from an EMBL/GenBank/DDBJ whole genome shotgun (WGS) entry which is preliminary data.</text>
</comment>
<proteinExistence type="predicted"/>
<dbReference type="InterPro" id="IPR019690">
    <property type="entry name" value="DUF2569"/>
</dbReference>
<dbReference type="EMBL" id="AVQG01000001">
    <property type="protein sequence ID" value="ERH61491.1"/>
    <property type="molecule type" value="Genomic_DNA"/>
</dbReference>